<protein>
    <submittedName>
        <fullName evidence="2">WGR domain-containing protein</fullName>
    </submittedName>
</protein>
<evidence type="ECO:0000313" key="2">
    <source>
        <dbReference type="EMBL" id="SOD56397.1"/>
    </source>
</evidence>
<dbReference type="InterPro" id="IPR008893">
    <property type="entry name" value="WGR_domain"/>
</dbReference>
<accession>A0A286DCL3</accession>
<dbReference type="CDD" id="cd07996">
    <property type="entry name" value="WGR_MMR_like"/>
    <property type="match status" value="1"/>
</dbReference>
<feature type="domain" description="WGR" evidence="1">
    <location>
        <begin position="1"/>
        <end position="73"/>
    </location>
</feature>
<proteinExistence type="predicted"/>
<name>A0A286DCL3_9GAMM</name>
<keyword evidence="3" id="KW-1185">Reference proteome</keyword>
<gene>
    <name evidence="2" type="ORF">SAMN06296416_109113</name>
</gene>
<sequence length="85" mass="9621">MRVFLQQHPSAGEAPRYVQLTLQPDLFGGWELLRESGQIGGRSQLKREQYLLQDEATAAFEKARDSHIKRGFQVTFVHGAEAPKP</sequence>
<reference evidence="2 3" key="1">
    <citation type="submission" date="2017-09" db="EMBL/GenBank/DDBJ databases">
        <authorList>
            <person name="Ehlers B."/>
            <person name="Leendertz F.H."/>
        </authorList>
    </citation>
    <scope>NUCLEOTIDE SEQUENCE [LARGE SCALE GENOMIC DNA]</scope>
    <source>
        <strain evidence="2 3">CGMCC 1.10978</strain>
    </source>
</reference>
<dbReference type="Pfam" id="PF05406">
    <property type="entry name" value="WGR"/>
    <property type="match status" value="1"/>
</dbReference>
<dbReference type="AlphaFoldDB" id="A0A286DCL3"/>
<dbReference type="InterPro" id="IPR049809">
    <property type="entry name" value="YehF/YfeS-like_WGR"/>
</dbReference>
<dbReference type="OrthoDB" id="5801306at2"/>
<evidence type="ECO:0000313" key="3">
    <source>
        <dbReference type="Proteomes" id="UP000219374"/>
    </source>
</evidence>
<dbReference type="SUPFAM" id="SSF142921">
    <property type="entry name" value="WGR domain-like"/>
    <property type="match status" value="1"/>
</dbReference>
<dbReference type="Proteomes" id="UP000219374">
    <property type="component" value="Unassembled WGS sequence"/>
</dbReference>
<dbReference type="RefSeq" id="WP_097123117.1">
    <property type="nucleotide sequence ID" value="NZ_OCND01000009.1"/>
</dbReference>
<evidence type="ECO:0000259" key="1">
    <source>
        <dbReference type="Pfam" id="PF05406"/>
    </source>
</evidence>
<organism evidence="2 3">
    <name type="scientific">Pseudoxanthomonas wuyuanensis</name>
    <dbReference type="NCBI Taxonomy" id="1073196"/>
    <lineage>
        <taxon>Bacteria</taxon>
        <taxon>Pseudomonadati</taxon>
        <taxon>Pseudomonadota</taxon>
        <taxon>Gammaproteobacteria</taxon>
        <taxon>Lysobacterales</taxon>
        <taxon>Lysobacteraceae</taxon>
        <taxon>Pseudoxanthomonas</taxon>
    </lineage>
</organism>
<dbReference type="InterPro" id="IPR036930">
    <property type="entry name" value="WGR_dom_sf"/>
</dbReference>
<dbReference type="EMBL" id="OCND01000009">
    <property type="protein sequence ID" value="SOD56397.1"/>
    <property type="molecule type" value="Genomic_DNA"/>
</dbReference>